<keyword evidence="6" id="KW-1185">Reference proteome</keyword>
<dbReference type="InterPro" id="IPR011626">
    <property type="entry name" value="Alpha-macroglobulin_TED"/>
</dbReference>
<dbReference type="InterPro" id="IPR036595">
    <property type="entry name" value="A-macroglobulin_rcpt-bd_sf"/>
</dbReference>
<dbReference type="GO" id="GO:0004866">
    <property type="term" value="F:endopeptidase inhibitor activity"/>
    <property type="evidence" value="ECO:0007669"/>
    <property type="project" value="InterPro"/>
</dbReference>
<evidence type="ECO:0000259" key="4">
    <source>
        <dbReference type="SMART" id="SM01360"/>
    </source>
</evidence>
<protein>
    <recommendedName>
        <fullName evidence="4">Alpha-2-macroglobulin domain-containing protein</fullName>
    </recommendedName>
</protein>
<keyword evidence="2" id="KW-0882">Thioester bond</keyword>
<dbReference type="InterPro" id="IPR001599">
    <property type="entry name" value="Macroglobln_a2"/>
</dbReference>
<keyword evidence="1 3" id="KW-0732">Signal</keyword>
<evidence type="ECO:0000256" key="3">
    <source>
        <dbReference type="SAM" id="SignalP"/>
    </source>
</evidence>
<dbReference type="SMART" id="SM01360">
    <property type="entry name" value="A2M"/>
    <property type="match status" value="1"/>
</dbReference>
<dbReference type="Gene3D" id="2.60.40.1930">
    <property type="match status" value="1"/>
</dbReference>
<dbReference type="Pfam" id="PF00207">
    <property type="entry name" value="A2M"/>
    <property type="match status" value="1"/>
</dbReference>
<reference evidence="5" key="1">
    <citation type="submission" date="2021-02" db="EMBL/GenBank/DDBJ databases">
        <authorList>
            <person name="Nowell W R."/>
        </authorList>
    </citation>
    <scope>NUCLEOTIDE SEQUENCE</scope>
</reference>
<dbReference type="CDD" id="cd02891">
    <property type="entry name" value="A2M_like"/>
    <property type="match status" value="1"/>
</dbReference>
<name>A0A815PCB8_9BILA</name>
<dbReference type="SUPFAM" id="SSF48239">
    <property type="entry name" value="Terpenoid cyclases/Protein prenyltransferases"/>
    <property type="match status" value="1"/>
</dbReference>
<dbReference type="OrthoDB" id="9998011at2759"/>
<sequence>MNWSLIILGLVALSSVAFAKNSYLVVVPKLLKVDYENQLSIFIADAPKPVEVKFELVFGQKHLESKTICKSGETRNATLALPKEFPVGAAELIITATGGLTFEERRDIIVYDNRHMMLVQTSATVYRPSDMMEIRVIATNEEFMPIENGELKVEIYDGLLKLVGEFPRVPIRSGLTETLRFPIAEDVNAGKWLVSAVIANTTSSVDVLIVRPVTPSFDLKAIFSRFLLRTDKMLRGVIEMDCDDNTPIFGRAIVAVGPIMEQEMDSKMRMESSKEEKSKTEEWRKWKSLEFEIAGRVELNYDLLSLFNIDITKVIGIQVYIQVTDLMSGQERIVRHVIPVFQRDIIYDIRPLEFEAGTENEFEIIAKRPDGKPVKMEDMIVHVRMILGDEHGKQKDEKIVEIKDFYTRGRNDMGFFHLTFPENCIGVLMTMTPISEDGKEHGYRTHTLPLMPTPRRTGAKLTIELLPSKVAPLNTDVNVPVISSQVSTVGRISNFYVQLMSSKPIEKFERLPMSYVLMTNGRITLTGEFFIEPTKECNSKTVRTIRPEEQTPPTCMFNGTLPIHITRDMIPYSTLLVYTFQPTFNFTVAESYRFAVAGLFQNPLTLNATIVPFTPTETIVNDFGYMKYMQMEPIRISSKAQDRSRVELSFTGVPESTVGLNVFEFDGILQGLSTEITKERLLRYLTTYEHVPLFTMPVEESMVRHERQAGDSPMAGPMPGQTGPMNGQTGPMNGQTGPMNGQTGPMNGQTGPMNGQTGPMGVQGEMNMPGQMGMSRRTISEHDEEMEINRERMGYEMRYPIEKMMLGINTAHTLPTLEGDDIYISSDMGRLYGDMESQRPSSTHYRRKLEKSMNQYDVNVNDNDYIIATSIPLVFTADSKPMPSRKPEEKKNMDVEIDSKDETMYQKSSEYGTSTWYERMNTRLNSFTPEAFKFMHSGLTIVSDFDALRMPIEMKHENFTKLFRTFRDESTTFMERPSFNMRDEARELLERYMVESDLSMMVPPIMLEEQARTNYYRSIFFNTSRIESQGMGKVVLPQTKPYSTWVATGFALNDKTGLSIAQPLRLPTNRGLFVLGNLAKQARVNEHVLLSFGINNYLEKDLTNVILRIRASADFDLFEQSKPEEILSSKDKDYTFTMPLKSFAVETRHMVLIPKRAGLIQVIIEVESDFGGDYEILTMHVRESGIEHQRIVSRLFDLTSEKKSYGPIVEKIVDPSNLRAVRFSASSTFLDRYTYDAKFQIKPLVGMDRSLFHLYRALSLRRYLNETFQTESPLFNMTAENITVAYQQLQYYNDYDGSYSFIPEENKNFSSLYYTALAFGAMISPMMPFRDNVTLNRTLNWILSRQQQDGSFDCDGFCFHYRFCAGEYRRESLTAFVLYSLTRDNSSDYMPEFIRHRLFDGEMSPIMRAHRYLESRITEIKPHLLPISLFELTFLQSRFLSKELREKIHETLLSRKLTVVPEDNSKYLKNVDNKMTFDDELLVNAMTASLYAMYGDYKTTIDIARWLISQVEVHPQFDTILDGVFYFDAWFNIRTMFYKHFGIEKFDVTIDVSSDSGEKRQFKINSKNMDYSQMLHFTAPVRQITYSVKGFGLAMISIDEVYVQKEQTKAMGPMPFSFTQEFKPMSWFSEIMAKTCMTYTPTSEHQRFIKDTFNRTMVIEMHLPSGMRVNERQIGFFLSRVEQVMYFKYERCGHKLSLFINVPSTWYGKPICMEWCLERLSTVISWSPMQVRVYDYLKPEMEFIQYFPMQFQPKVLGYSFVDAIHEHRPKLESLPLLQKSKQEM</sequence>
<dbReference type="Gene3D" id="1.50.10.20">
    <property type="match status" value="1"/>
</dbReference>
<dbReference type="Proteomes" id="UP000663832">
    <property type="component" value="Unassembled WGS sequence"/>
</dbReference>
<dbReference type="EMBL" id="CAJNOM010000454">
    <property type="protein sequence ID" value="CAF1447126.1"/>
    <property type="molecule type" value="Genomic_DNA"/>
</dbReference>
<feature type="domain" description="Alpha-2-macroglobulin" evidence="4">
    <location>
        <begin position="1018"/>
        <end position="1107"/>
    </location>
</feature>
<dbReference type="GO" id="GO:0005615">
    <property type="term" value="C:extracellular space"/>
    <property type="evidence" value="ECO:0007669"/>
    <property type="project" value="InterPro"/>
</dbReference>
<feature type="signal peptide" evidence="3">
    <location>
        <begin position="1"/>
        <end position="19"/>
    </location>
</feature>
<evidence type="ECO:0000313" key="5">
    <source>
        <dbReference type="EMBL" id="CAF1447126.1"/>
    </source>
</evidence>
<dbReference type="Gene3D" id="2.60.40.690">
    <property type="entry name" value="Alpha-macroglobulin, receptor-binding domain"/>
    <property type="match status" value="1"/>
</dbReference>
<dbReference type="InterPro" id="IPR050473">
    <property type="entry name" value="A2M/Complement_sys"/>
</dbReference>
<feature type="chain" id="PRO_5032721004" description="Alpha-2-macroglobulin domain-containing protein" evidence="3">
    <location>
        <begin position="20"/>
        <end position="1784"/>
    </location>
</feature>
<evidence type="ECO:0000256" key="2">
    <source>
        <dbReference type="ARBA" id="ARBA00022966"/>
    </source>
</evidence>
<proteinExistence type="predicted"/>
<dbReference type="InterPro" id="IPR008930">
    <property type="entry name" value="Terpenoid_cyclase/PrenylTrfase"/>
</dbReference>
<evidence type="ECO:0000313" key="6">
    <source>
        <dbReference type="Proteomes" id="UP000663832"/>
    </source>
</evidence>
<evidence type="ECO:0000256" key="1">
    <source>
        <dbReference type="ARBA" id="ARBA00022729"/>
    </source>
</evidence>
<dbReference type="Pfam" id="PF07678">
    <property type="entry name" value="TED_complement"/>
    <property type="match status" value="1"/>
</dbReference>
<accession>A0A815PCB8</accession>
<dbReference type="PANTHER" id="PTHR11412:SF136">
    <property type="entry name" value="CD109 ANTIGEN"/>
    <property type="match status" value="1"/>
</dbReference>
<comment type="caution">
    <text evidence="5">The sequence shown here is derived from an EMBL/GenBank/DDBJ whole genome shotgun (WGS) entry which is preliminary data.</text>
</comment>
<dbReference type="SUPFAM" id="SSF49410">
    <property type="entry name" value="Alpha-macroglobulin receptor domain"/>
    <property type="match status" value="1"/>
</dbReference>
<dbReference type="PANTHER" id="PTHR11412">
    <property type="entry name" value="MACROGLOBULIN / COMPLEMENT"/>
    <property type="match status" value="1"/>
</dbReference>
<organism evidence="5 6">
    <name type="scientific">Adineta steineri</name>
    <dbReference type="NCBI Taxonomy" id="433720"/>
    <lineage>
        <taxon>Eukaryota</taxon>
        <taxon>Metazoa</taxon>
        <taxon>Spiralia</taxon>
        <taxon>Gnathifera</taxon>
        <taxon>Rotifera</taxon>
        <taxon>Eurotatoria</taxon>
        <taxon>Bdelloidea</taxon>
        <taxon>Adinetida</taxon>
        <taxon>Adinetidae</taxon>
        <taxon>Adineta</taxon>
    </lineage>
</organism>
<dbReference type="Gene3D" id="2.60.120.1540">
    <property type="match status" value="1"/>
</dbReference>
<gene>
    <name evidence="5" type="ORF">QVE165_LOCUS40036</name>
</gene>